<dbReference type="Pfam" id="PF01743">
    <property type="entry name" value="PolyA_pol"/>
    <property type="match status" value="1"/>
</dbReference>
<proteinExistence type="inferred from homology"/>
<evidence type="ECO:0000256" key="1">
    <source>
        <dbReference type="ARBA" id="ARBA00001946"/>
    </source>
</evidence>
<keyword evidence="9" id="KW-0460">Magnesium</keyword>
<dbReference type="Gene3D" id="1.10.3090.10">
    <property type="entry name" value="cca-adding enzyme, domain 2"/>
    <property type="match status" value="1"/>
</dbReference>
<evidence type="ECO:0000256" key="8">
    <source>
        <dbReference type="ARBA" id="ARBA00022741"/>
    </source>
</evidence>
<dbReference type="SUPFAM" id="SSF81301">
    <property type="entry name" value="Nucleotidyltransferase"/>
    <property type="match status" value="1"/>
</dbReference>
<evidence type="ECO:0000256" key="2">
    <source>
        <dbReference type="ARBA" id="ARBA00007265"/>
    </source>
</evidence>
<dbReference type="GO" id="GO:0000049">
    <property type="term" value="F:tRNA binding"/>
    <property type="evidence" value="ECO:0007669"/>
    <property type="project" value="UniProtKB-KW"/>
</dbReference>
<evidence type="ECO:0000256" key="4">
    <source>
        <dbReference type="ARBA" id="ARBA00022679"/>
    </source>
</evidence>
<dbReference type="RefSeq" id="WP_065974667.1">
    <property type="nucleotide sequence ID" value="NZ_JAAOMO010000159.1"/>
</dbReference>
<keyword evidence="5" id="KW-0819">tRNA processing</keyword>
<evidence type="ECO:0000256" key="7">
    <source>
        <dbReference type="ARBA" id="ARBA00022723"/>
    </source>
</evidence>
<dbReference type="InterPro" id="IPR002646">
    <property type="entry name" value="PolA_pol_head_dom"/>
</dbReference>
<evidence type="ECO:0000256" key="6">
    <source>
        <dbReference type="ARBA" id="ARBA00022695"/>
    </source>
</evidence>
<comment type="cofactor">
    <cofactor evidence="1">
        <name>Mg(2+)</name>
        <dbReference type="ChEBI" id="CHEBI:18420"/>
    </cofactor>
</comment>
<name>A0A1C2IEP9_ACITH</name>
<comment type="caution">
    <text evidence="13">The sequence shown here is derived from an EMBL/GenBank/DDBJ whole genome shotgun (WGS) entry which is preliminary data.</text>
</comment>
<accession>A0A1C2IEP9</accession>
<dbReference type="GO" id="GO:0008033">
    <property type="term" value="P:tRNA processing"/>
    <property type="evidence" value="ECO:0007669"/>
    <property type="project" value="UniProtKB-KW"/>
</dbReference>
<evidence type="ECO:0000256" key="3">
    <source>
        <dbReference type="ARBA" id="ARBA00022555"/>
    </source>
</evidence>
<dbReference type="CDD" id="cd05398">
    <property type="entry name" value="NT_ClassII-CCAase"/>
    <property type="match status" value="1"/>
</dbReference>
<evidence type="ECO:0000313" key="13">
    <source>
        <dbReference type="EMBL" id="OCX74479.1"/>
    </source>
</evidence>
<sequence length="434" mass="48662">MEADSANLLPLLEKQWGTARLDHLRQIGRIAQQLGTPAYLVGGAVRDLFLKRYAPDLDVAVEGDTRMLAEACKAQIHGAHYQFHAQFGTAILEDSQGVALDLAQCRLEHYPAPAALPEVHPGNIHADLARRDFTVNAMAIRLDPQHFGILLDPYDGQADLQAGLLRTLHSRSFLDDPTRILRGLRFATRFQMDLAPECHQQLKQALQADIFTQLSGARLWRELRYLLELEALPVALSLLTAWKLWFLLRPTPPASNTMPTLLQRGQEQIQWLSAQFPEEPLAIFIPMLTLIWQDVTLRDIQHYLDRWPVPDRSQLLADLRVLPGLPDTLLKAKRPSQKANIWQGVSVAGILAAMAIYADNPTLVDSARLYLQVQRRLPSPFNGQELQTLGLKAGPSLGKTLKLLREAQLDGEISNKENAQQWLIKQGILPPNPL</sequence>
<dbReference type="GO" id="GO:0016779">
    <property type="term" value="F:nucleotidyltransferase activity"/>
    <property type="evidence" value="ECO:0007669"/>
    <property type="project" value="UniProtKB-KW"/>
</dbReference>
<dbReference type="OrthoDB" id="9805698at2"/>
<evidence type="ECO:0000256" key="11">
    <source>
        <dbReference type="RuleBase" id="RU003953"/>
    </source>
</evidence>
<dbReference type="GO" id="GO:0046872">
    <property type="term" value="F:metal ion binding"/>
    <property type="evidence" value="ECO:0007669"/>
    <property type="project" value="UniProtKB-KW"/>
</dbReference>
<keyword evidence="14" id="KW-1185">Reference proteome</keyword>
<dbReference type="PANTHER" id="PTHR47788:SF1">
    <property type="entry name" value="A-ADDING TRNA NUCLEOTIDYLTRANSFERASE"/>
    <property type="match status" value="1"/>
</dbReference>
<feature type="domain" description="Poly A polymerase head" evidence="12">
    <location>
        <begin position="38"/>
        <end position="166"/>
    </location>
</feature>
<keyword evidence="6" id="KW-0548">Nucleotidyltransferase</keyword>
<reference evidence="13" key="1">
    <citation type="journal article" date="2016" name="Int. J. Mol. Sci.">
        <title>Comparative genomics of the extreme acidophile Acidithiobacillus thiooxidans reveals intraspecific divergence and niche adaptation.</title>
        <authorList>
            <person name="Zhang X."/>
            <person name="Feng X."/>
            <person name="Tao J."/>
            <person name="Ma L."/>
            <person name="Xiao Y."/>
            <person name="Liang Y."/>
            <person name="Liu X."/>
            <person name="Yin H."/>
        </authorList>
    </citation>
    <scope>NUCLEOTIDE SEQUENCE [LARGE SCALE GENOMIC DNA]</scope>
    <source>
        <strain evidence="13">DXS-W</strain>
    </source>
</reference>
<evidence type="ECO:0000259" key="12">
    <source>
        <dbReference type="Pfam" id="PF01743"/>
    </source>
</evidence>
<dbReference type="GeneID" id="60695546"/>
<dbReference type="SUPFAM" id="SSF81891">
    <property type="entry name" value="Poly A polymerase C-terminal region-like"/>
    <property type="match status" value="1"/>
</dbReference>
<dbReference type="Gene3D" id="3.30.460.10">
    <property type="entry name" value="Beta Polymerase, domain 2"/>
    <property type="match status" value="1"/>
</dbReference>
<dbReference type="InterPro" id="IPR043519">
    <property type="entry name" value="NT_sf"/>
</dbReference>
<protein>
    <submittedName>
        <fullName evidence="13">Polya polymerase</fullName>
    </submittedName>
</protein>
<evidence type="ECO:0000313" key="14">
    <source>
        <dbReference type="Proteomes" id="UP000095008"/>
    </source>
</evidence>
<dbReference type="Proteomes" id="UP000095008">
    <property type="component" value="Unassembled WGS sequence"/>
</dbReference>
<evidence type="ECO:0000256" key="9">
    <source>
        <dbReference type="ARBA" id="ARBA00022842"/>
    </source>
</evidence>
<dbReference type="AlphaFoldDB" id="A0A1C2IEP9"/>
<keyword evidence="7" id="KW-0479">Metal-binding</keyword>
<comment type="similarity">
    <text evidence="2 11">Belongs to the tRNA nucleotidyltransferase/poly(A) polymerase family.</text>
</comment>
<keyword evidence="10 11" id="KW-0694">RNA-binding</keyword>
<evidence type="ECO:0000256" key="10">
    <source>
        <dbReference type="ARBA" id="ARBA00022884"/>
    </source>
</evidence>
<dbReference type="EMBL" id="LWRY01000037">
    <property type="protein sequence ID" value="OCX74479.1"/>
    <property type="molecule type" value="Genomic_DNA"/>
</dbReference>
<keyword evidence="8" id="KW-0547">Nucleotide-binding</keyword>
<gene>
    <name evidence="13" type="ORF">A6M23_05810</name>
</gene>
<dbReference type="InterPro" id="IPR052390">
    <property type="entry name" value="tRNA_nt/polyA_polymerase"/>
</dbReference>
<keyword evidence="3" id="KW-0820">tRNA-binding</keyword>
<dbReference type="PANTHER" id="PTHR47788">
    <property type="entry name" value="POLYA POLYMERASE"/>
    <property type="match status" value="1"/>
</dbReference>
<evidence type="ECO:0000256" key="5">
    <source>
        <dbReference type="ARBA" id="ARBA00022694"/>
    </source>
</evidence>
<keyword evidence="4 11" id="KW-0808">Transferase</keyword>
<organism evidence="13 14">
    <name type="scientific">Acidithiobacillus thiooxidans</name>
    <name type="common">Thiobacillus thiooxidans</name>
    <dbReference type="NCBI Taxonomy" id="930"/>
    <lineage>
        <taxon>Bacteria</taxon>
        <taxon>Pseudomonadati</taxon>
        <taxon>Pseudomonadota</taxon>
        <taxon>Acidithiobacillia</taxon>
        <taxon>Acidithiobacillales</taxon>
        <taxon>Acidithiobacillaceae</taxon>
        <taxon>Acidithiobacillus</taxon>
    </lineage>
</organism>
<dbReference type="GO" id="GO:0000166">
    <property type="term" value="F:nucleotide binding"/>
    <property type="evidence" value="ECO:0007669"/>
    <property type="project" value="UniProtKB-KW"/>
</dbReference>